<dbReference type="GO" id="GO:1990281">
    <property type="term" value="C:efflux pump complex"/>
    <property type="evidence" value="ECO:0007669"/>
    <property type="project" value="TreeGrafter"/>
</dbReference>
<dbReference type="GO" id="GO:0015562">
    <property type="term" value="F:efflux transmembrane transporter activity"/>
    <property type="evidence" value="ECO:0007669"/>
    <property type="project" value="TreeGrafter"/>
</dbReference>
<evidence type="ECO:0000313" key="2">
    <source>
        <dbReference type="EMBL" id="HGS05939.1"/>
    </source>
</evidence>
<proteinExistence type="predicted"/>
<dbReference type="EMBL" id="DSXI01000559">
    <property type="protein sequence ID" value="HGS05939.1"/>
    <property type="molecule type" value="Genomic_DNA"/>
</dbReference>
<accession>A0A7V4LDK6</accession>
<comment type="caution">
    <text evidence="2">The sequence shown here is derived from an EMBL/GenBank/DDBJ whole genome shotgun (WGS) entry which is preliminary data.</text>
</comment>
<evidence type="ECO:0000256" key="1">
    <source>
        <dbReference type="SAM" id="Coils"/>
    </source>
</evidence>
<dbReference type="PANTHER" id="PTHR30469:SF15">
    <property type="entry name" value="HLYD FAMILY OF SECRETION PROTEINS"/>
    <property type="match status" value="1"/>
</dbReference>
<dbReference type="Gene3D" id="1.10.287.470">
    <property type="entry name" value="Helix hairpin bin"/>
    <property type="match status" value="1"/>
</dbReference>
<gene>
    <name evidence="2" type="ORF">ENT08_09460</name>
</gene>
<feature type="coiled-coil region" evidence="1">
    <location>
        <begin position="96"/>
        <end position="171"/>
    </location>
</feature>
<protein>
    <submittedName>
        <fullName evidence="2">HlyD family secretion protein</fullName>
    </submittedName>
</protein>
<sequence length="292" mass="33634">MKIRTVVLLVLVLAALVGGSYYIRDSLRRSSQPPQPAKPVRLEEAPFRVYGLIEPYEREVYVGPLQARRVVAVLVKEGEMVRRDQPLCRLDDDLERQALKVAASRLEEKLRELDLTKDSLRRKEALSQRKTIPEFDYSQVRLKARLEEQQIASARAELELRRLELDKLTLRSPIDGVVYKFDVRLGEQLTPQDYKRIILGRPEKQVRLFVEAFWMGGLKPGDPLVIKSAETLKQVGVGEVFDISSYVGERDFRSEDSRERLDTKYFQVLVRLKTTDHLPLGLQVIAERPPAK</sequence>
<keyword evidence="1" id="KW-0175">Coiled coil</keyword>
<reference evidence="2" key="1">
    <citation type="journal article" date="2020" name="mSystems">
        <title>Genome- and Community-Level Interaction Insights into Carbon Utilization and Element Cycling Functions of Hydrothermarchaeota in Hydrothermal Sediment.</title>
        <authorList>
            <person name="Zhou Z."/>
            <person name="Liu Y."/>
            <person name="Xu W."/>
            <person name="Pan J."/>
            <person name="Luo Z.H."/>
            <person name="Li M."/>
        </authorList>
    </citation>
    <scope>NUCLEOTIDE SEQUENCE [LARGE SCALE GENOMIC DNA]</scope>
    <source>
        <strain evidence="2">SpSt-548</strain>
    </source>
</reference>
<dbReference type="AlphaFoldDB" id="A0A7V4LDK6"/>
<name>A0A7V4LDK6_9BACT</name>
<dbReference type="SUPFAM" id="SSF111369">
    <property type="entry name" value="HlyD-like secretion proteins"/>
    <property type="match status" value="1"/>
</dbReference>
<dbReference type="PANTHER" id="PTHR30469">
    <property type="entry name" value="MULTIDRUG RESISTANCE PROTEIN MDTA"/>
    <property type="match status" value="1"/>
</dbReference>
<dbReference type="Gene3D" id="2.40.50.100">
    <property type="match status" value="1"/>
</dbReference>
<organism evidence="2">
    <name type="scientific">Desulfobacca acetoxidans</name>
    <dbReference type="NCBI Taxonomy" id="60893"/>
    <lineage>
        <taxon>Bacteria</taxon>
        <taxon>Pseudomonadati</taxon>
        <taxon>Thermodesulfobacteriota</taxon>
        <taxon>Desulfobaccia</taxon>
        <taxon>Desulfobaccales</taxon>
        <taxon>Desulfobaccaceae</taxon>
        <taxon>Desulfobacca</taxon>
    </lineage>
</organism>